<evidence type="ECO:0000256" key="13">
    <source>
        <dbReference type="ARBA" id="ARBA00022840"/>
    </source>
</evidence>
<dbReference type="OrthoDB" id="341208at2"/>
<dbReference type="InterPro" id="IPR013655">
    <property type="entry name" value="PAS_fold_3"/>
</dbReference>
<dbReference type="RefSeq" id="WP_139040732.1">
    <property type="nucleotide sequence ID" value="NZ_VDDA01000061.1"/>
</dbReference>
<dbReference type="GO" id="GO:0009881">
    <property type="term" value="F:photoreceptor activity"/>
    <property type="evidence" value="ECO:0007669"/>
    <property type="project" value="UniProtKB-KW"/>
</dbReference>
<evidence type="ECO:0000259" key="18">
    <source>
        <dbReference type="PROSITE" id="PS50112"/>
    </source>
</evidence>
<dbReference type="InterPro" id="IPR000700">
    <property type="entry name" value="PAS-assoc_C"/>
</dbReference>
<evidence type="ECO:0000256" key="1">
    <source>
        <dbReference type="ARBA" id="ARBA00000085"/>
    </source>
</evidence>
<dbReference type="EC" id="2.7.13.3" evidence="2"/>
<keyword evidence="10" id="KW-0677">Repeat</keyword>
<evidence type="ECO:0000256" key="7">
    <source>
        <dbReference type="ARBA" id="ARBA00022630"/>
    </source>
</evidence>
<dbReference type="GO" id="GO:0006355">
    <property type="term" value="P:regulation of DNA-templated transcription"/>
    <property type="evidence" value="ECO:0007669"/>
    <property type="project" value="InterPro"/>
</dbReference>
<dbReference type="EMBL" id="VDDA01000061">
    <property type="protein sequence ID" value="TNC05450.1"/>
    <property type="molecule type" value="Genomic_DNA"/>
</dbReference>
<dbReference type="InterPro" id="IPR001610">
    <property type="entry name" value="PAC"/>
</dbReference>
<dbReference type="NCBIfam" id="TIGR00229">
    <property type="entry name" value="sensory_box"/>
    <property type="match status" value="4"/>
</dbReference>
<dbReference type="InterPro" id="IPR036890">
    <property type="entry name" value="HATPase_C_sf"/>
</dbReference>
<evidence type="ECO:0000256" key="5">
    <source>
        <dbReference type="ARBA" id="ARBA00022553"/>
    </source>
</evidence>
<evidence type="ECO:0000256" key="16">
    <source>
        <dbReference type="ARBA" id="ARBA00023170"/>
    </source>
</evidence>
<organism evidence="20 21">
    <name type="scientific">Methylobacterium terricola</name>
    <dbReference type="NCBI Taxonomy" id="2583531"/>
    <lineage>
        <taxon>Bacteria</taxon>
        <taxon>Pseudomonadati</taxon>
        <taxon>Pseudomonadota</taxon>
        <taxon>Alphaproteobacteria</taxon>
        <taxon>Hyphomicrobiales</taxon>
        <taxon>Methylobacteriaceae</taxon>
        <taxon>Methylobacterium</taxon>
    </lineage>
</organism>
<dbReference type="SMART" id="SM00065">
    <property type="entry name" value="GAF"/>
    <property type="match status" value="1"/>
</dbReference>
<keyword evidence="13" id="KW-0067">ATP-binding</keyword>
<keyword evidence="4" id="KW-0600">Photoreceptor protein</keyword>
<evidence type="ECO:0000256" key="2">
    <source>
        <dbReference type="ARBA" id="ARBA00012438"/>
    </source>
</evidence>
<keyword evidence="14" id="KW-0157">Chromophore</keyword>
<dbReference type="CDD" id="cd00130">
    <property type="entry name" value="PAS"/>
    <property type="match status" value="4"/>
</dbReference>
<evidence type="ECO:0000313" key="21">
    <source>
        <dbReference type="Proteomes" id="UP000305267"/>
    </source>
</evidence>
<dbReference type="GO" id="GO:0004673">
    <property type="term" value="F:protein histidine kinase activity"/>
    <property type="evidence" value="ECO:0007669"/>
    <property type="project" value="UniProtKB-EC"/>
</dbReference>
<sequence length="907" mass="99547">MGQDFGITDAEAGKPGPRSPEAGTPGARGQARASSGEQERLRVLGRYQIRDTSRDEAFDGIALLAAEICGTPIAAVTLVGGDGRPVVKAEFGLGVRDVPLESPFCRQALLEQEVLEQDVLYLPDAAEDPRFAGDPRVAGAPGLRFYAGALLKTPEGLAIGTVCVLDTVPRALSARQKASLKHLARQAMTELELRRTLREQRAERELQDRILDGATDYAIVATDRHGRVTRWNEGATRILGWTGPEMLGRPVGMVFTPEDRAGREPEIEMNLALAHGRAPAERWYLRRSGERFWAQGETMPLTAEDGTAQGFLKILRDRSQRRAQEAARDADELRFRSLVEVSPQVVWFGDAAGTVTYCNAYWFDYTGLPPGDVSEASWMGAIHPDHREHVRAAWFAAARSGTRFEMEFPLCRADGEYRWFLSRSRPVEDGDGRIRSWIGIALDIHERKRAEGRFQVLTALSPATIWFGDPDGGLSYVNDRWYEYSGQTPEQALPLGWAEAVHPDDRPGLMTSWAEARARGSLYDTEARLRRRDGAYRWFSIRAEPLRDEAGTVLGWLGSNSDVHESRRTEENLRQTQSLLRLAAEATSLGIFDYNLATGALTWDAHVRAAFGLPPDAAVSYATFLAGLHPEDRARADEAVMAALDSAGPGRFDIEYRTIGIADGIERWVAAKGQAIVEQGCAVRFVGTVQDITARKRAEEHQRLLTGELQHRVKNTLALVQAIASQTLRGARDVDEMREAFASRLISLGRAHDILTQASWTAAPILDVVEGALSVHQPAGPARIRMSGPNVRLAAKPALSLALALHELATNAFKYGALSNETGLVEVRWHVVHGAGETRFSLTWSEHGGPPLLAPPQRKGFGSRLIERSFAAEVDGEVTLTYAPTGVVCRLVAALSSMQEQRSEAAA</sequence>
<dbReference type="SUPFAM" id="SSF55785">
    <property type="entry name" value="PYP-like sensor domain (PAS domain)"/>
    <property type="match status" value="4"/>
</dbReference>
<evidence type="ECO:0000256" key="14">
    <source>
        <dbReference type="ARBA" id="ARBA00022991"/>
    </source>
</evidence>
<name>A0A5C4L7C5_9HYPH</name>
<dbReference type="SMART" id="SM00091">
    <property type="entry name" value="PAS"/>
    <property type="match status" value="4"/>
</dbReference>
<evidence type="ECO:0000256" key="11">
    <source>
        <dbReference type="ARBA" id="ARBA00022741"/>
    </source>
</evidence>
<gene>
    <name evidence="20" type="ORF">FF100_35665</name>
</gene>
<dbReference type="InterPro" id="IPR013767">
    <property type="entry name" value="PAS_fold"/>
</dbReference>
<evidence type="ECO:0000256" key="8">
    <source>
        <dbReference type="ARBA" id="ARBA00022643"/>
    </source>
</evidence>
<dbReference type="Pfam" id="PF00989">
    <property type="entry name" value="PAS"/>
    <property type="match status" value="1"/>
</dbReference>
<dbReference type="InterPro" id="IPR029016">
    <property type="entry name" value="GAF-like_dom_sf"/>
</dbReference>
<keyword evidence="16" id="KW-0675">Receptor</keyword>
<dbReference type="InterPro" id="IPR003018">
    <property type="entry name" value="GAF"/>
</dbReference>
<feature type="domain" description="PAS" evidence="18">
    <location>
        <begin position="450"/>
        <end position="520"/>
    </location>
</feature>
<evidence type="ECO:0000313" key="20">
    <source>
        <dbReference type="EMBL" id="TNC05450.1"/>
    </source>
</evidence>
<evidence type="ECO:0000259" key="19">
    <source>
        <dbReference type="PROSITE" id="PS50113"/>
    </source>
</evidence>
<dbReference type="Gene3D" id="3.30.565.10">
    <property type="entry name" value="Histidine kinase-like ATPase, C-terminal domain"/>
    <property type="match status" value="1"/>
</dbReference>
<dbReference type="PANTHER" id="PTHR41523:SF7">
    <property type="entry name" value="HISTIDINE KINASE"/>
    <property type="match status" value="1"/>
</dbReference>
<feature type="region of interest" description="Disordered" evidence="17">
    <location>
        <begin position="1"/>
        <end position="38"/>
    </location>
</feature>
<dbReference type="Gene3D" id="2.10.70.100">
    <property type="match status" value="1"/>
</dbReference>
<keyword evidence="9" id="KW-0808">Transferase</keyword>
<comment type="caution">
    <text evidence="20">The sequence shown here is derived from an EMBL/GenBank/DDBJ whole genome shotgun (WGS) entry which is preliminary data.</text>
</comment>
<dbReference type="FunFam" id="3.30.450.20:FF:000099">
    <property type="entry name" value="Sensory box sensor histidine kinase"/>
    <property type="match status" value="2"/>
</dbReference>
<proteinExistence type="predicted"/>
<keyword evidence="11" id="KW-0547">Nucleotide-binding</keyword>
<comment type="catalytic activity">
    <reaction evidence="1">
        <text>ATP + protein L-histidine = ADP + protein N-phospho-L-histidine.</text>
        <dbReference type="EC" id="2.7.13.3"/>
    </reaction>
</comment>
<dbReference type="SMART" id="SM00086">
    <property type="entry name" value="PAC"/>
    <property type="match status" value="4"/>
</dbReference>
<evidence type="ECO:0000256" key="17">
    <source>
        <dbReference type="SAM" id="MobiDB-lite"/>
    </source>
</evidence>
<feature type="domain" description="PAC" evidence="19">
    <location>
        <begin position="404"/>
        <end position="456"/>
    </location>
</feature>
<dbReference type="AlphaFoldDB" id="A0A5C4L7C5"/>
<evidence type="ECO:0000256" key="6">
    <source>
        <dbReference type="ARBA" id="ARBA00022606"/>
    </source>
</evidence>
<keyword evidence="12" id="KW-0418">Kinase</keyword>
<evidence type="ECO:0000256" key="12">
    <source>
        <dbReference type="ARBA" id="ARBA00022777"/>
    </source>
</evidence>
<dbReference type="PROSITE" id="PS50112">
    <property type="entry name" value="PAS"/>
    <property type="match status" value="4"/>
</dbReference>
<feature type="domain" description="PAC" evidence="19">
    <location>
        <begin position="652"/>
        <end position="704"/>
    </location>
</feature>
<dbReference type="Pfam" id="PF01590">
    <property type="entry name" value="GAF"/>
    <property type="match status" value="1"/>
</dbReference>
<feature type="domain" description="PAS" evidence="18">
    <location>
        <begin position="576"/>
        <end position="647"/>
    </location>
</feature>
<dbReference type="Gene3D" id="3.30.450.40">
    <property type="match status" value="1"/>
</dbReference>
<keyword evidence="8" id="KW-0288">FMN</keyword>
<reference evidence="20 21" key="1">
    <citation type="submission" date="2019-06" db="EMBL/GenBank/DDBJ databases">
        <title>Genome of Methylobacterium sp. 17Sr1-39.</title>
        <authorList>
            <person name="Seo T."/>
        </authorList>
    </citation>
    <scope>NUCLEOTIDE SEQUENCE [LARGE SCALE GENOMIC DNA]</scope>
    <source>
        <strain evidence="20 21">17Sr1-39</strain>
    </source>
</reference>
<dbReference type="PROSITE" id="PS50113">
    <property type="entry name" value="PAC"/>
    <property type="match status" value="4"/>
</dbReference>
<dbReference type="SUPFAM" id="SSF55781">
    <property type="entry name" value="GAF domain-like"/>
    <property type="match status" value="1"/>
</dbReference>
<keyword evidence="5" id="KW-0597">Phosphoprotein</keyword>
<feature type="domain" description="PAC" evidence="19">
    <location>
        <begin position="523"/>
        <end position="575"/>
    </location>
</feature>
<feature type="domain" description="PAS" evidence="18">
    <location>
        <begin position="203"/>
        <end position="276"/>
    </location>
</feature>
<keyword evidence="15" id="KW-0843">Virulence</keyword>
<dbReference type="SMART" id="SM00911">
    <property type="entry name" value="HWE_HK"/>
    <property type="match status" value="1"/>
</dbReference>
<dbReference type="PANTHER" id="PTHR41523">
    <property type="entry name" value="TWO-COMPONENT SYSTEM SENSOR PROTEIN"/>
    <property type="match status" value="1"/>
</dbReference>
<keyword evidence="7" id="KW-0285">Flavoprotein</keyword>
<dbReference type="InterPro" id="IPR035965">
    <property type="entry name" value="PAS-like_dom_sf"/>
</dbReference>
<dbReference type="GO" id="GO:0005524">
    <property type="term" value="F:ATP binding"/>
    <property type="evidence" value="ECO:0007669"/>
    <property type="project" value="UniProtKB-KW"/>
</dbReference>
<dbReference type="Gene3D" id="3.30.450.20">
    <property type="entry name" value="PAS domain"/>
    <property type="match status" value="4"/>
</dbReference>
<dbReference type="Pfam" id="PF08447">
    <property type="entry name" value="PAS_3"/>
    <property type="match status" value="3"/>
</dbReference>
<protein>
    <recommendedName>
        <fullName evidence="3">Blue-light-activated histidine kinase</fullName>
        <ecNumber evidence="2">2.7.13.3</ecNumber>
    </recommendedName>
</protein>
<feature type="domain" description="PAS" evidence="18">
    <location>
        <begin position="331"/>
        <end position="401"/>
    </location>
</feature>
<accession>A0A5C4L7C5</accession>
<evidence type="ECO:0000256" key="3">
    <source>
        <dbReference type="ARBA" id="ARBA00021740"/>
    </source>
</evidence>
<evidence type="ECO:0000256" key="10">
    <source>
        <dbReference type="ARBA" id="ARBA00022737"/>
    </source>
</evidence>
<dbReference type="InterPro" id="IPR000014">
    <property type="entry name" value="PAS"/>
</dbReference>
<keyword evidence="21" id="KW-1185">Reference proteome</keyword>
<evidence type="ECO:0000256" key="4">
    <source>
        <dbReference type="ARBA" id="ARBA00022543"/>
    </source>
</evidence>
<feature type="domain" description="PAC" evidence="19">
    <location>
        <begin position="278"/>
        <end position="330"/>
    </location>
</feature>
<dbReference type="Pfam" id="PF07536">
    <property type="entry name" value="HWE_HK"/>
    <property type="match status" value="1"/>
</dbReference>
<evidence type="ECO:0000256" key="9">
    <source>
        <dbReference type="ARBA" id="ARBA00022679"/>
    </source>
</evidence>
<keyword evidence="6" id="KW-0716">Sensory transduction</keyword>
<dbReference type="Proteomes" id="UP000305267">
    <property type="component" value="Unassembled WGS sequence"/>
</dbReference>
<dbReference type="InterPro" id="IPR011102">
    <property type="entry name" value="Sig_transdc_His_kinase_HWE"/>
</dbReference>
<evidence type="ECO:0000256" key="15">
    <source>
        <dbReference type="ARBA" id="ARBA00023026"/>
    </source>
</evidence>